<evidence type="ECO:0000256" key="5">
    <source>
        <dbReference type="ARBA" id="ARBA00022984"/>
    </source>
</evidence>
<accession>A0ABW2LB36</accession>
<feature type="transmembrane region" description="Helical" evidence="10">
    <location>
        <begin position="152"/>
        <end position="178"/>
    </location>
</feature>
<evidence type="ECO:0000256" key="10">
    <source>
        <dbReference type="HAMAP-Rule" id="MF_02078"/>
    </source>
</evidence>
<dbReference type="Proteomes" id="UP001596472">
    <property type="component" value="Unassembled WGS sequence"/>
</dbReference>
<keyword evidence="10 11" id="KW-0813">Transport</keyword>
<evidence type="ECO:0000313" key="13">
    <source>
        <dbReference type="Proteomes" id="UP001596472"/>
    </source>
</evidence>
<dbReference type="RefSeq" id="WP_379713133.1">
    <property type="nucleotide sequence ID" value="NZ_JBHTBS010000006.1"/>
</dbReference>
<evidence type="ECO:0000256" key="6">
    <source>
        <dbReference type="ARBA" id="ARBA00022989"/>
    </source>
</evidence>
<organism evidence="12 13">
    <name type="scientific">Haloferula chungangensis</name>
    <dbReference type="NCBI Taxonomy" id="1048331"/>
    <lineage>
        <taxon>Bacteria</taxon>
        <taxon>Pseudomonadati</taxon>
        <taxon>Verrucomicrobiota</taxon>
        <taxon>Verrucomicrobiia</taxon>
        <taxon>Verrucomicrobiales</taxon>
        <taxon>Verrucomicrobiaceae</taxon>
        <taxon>Haloferula</taxon>
    </lineage>
</organism>
<protein>
    <recommendedName>
        <fullName evidence="10">Probable lipid II flippase MurJ</fullName>
    </recommendedName>
</protein>
<evidence type="ECO:0000256" key="7">
    <source>
        <dbReference type="ARBA" id="ARBA00023136"/>
    </source>
</evidence>
<feature type="transmembrane region" description="Helical" evidence="10">
    <location>
        <begin position="119"/>
        <end position="140"/>
    </location>
</feature>
<comment type="similarity">
    <text evidence="9 10 11">Belongs to the MurJ/MviN family.</text>
</comment>
<dbReference type="NCBIfam" id="TIGR01695">
    <property type="entry name" value="murJ_mviN"/>
    <property type="match status" value="1"/>
</dbReference>
<evidence type="ECO:0000256" key="9">
    <source>
        <dbReference type="ARBA" id="ARBA00061532"/>
    </source>
</evidence>
<feature type="transmembrane region" description="Helical" evidence="10">
    <location>
        <begin position="449"/>
        <end position="472"/>
    </location>
</feature>
<feature type="transmembrane region" description="Helical" evidence="10">
    <location>
        <begin position="478"/>
        <end position="499"/>
    </location>
</feature>
<evidence type="ECO:0000256" key="8">
    <source>
        <dbReference type="ARBA" id="ARBA00060041"/>
    </source>
</evidence>
<keyword evidence="10 11" id="KW-0961">Cell wall biogenesis/degradation</keyword>
<keyword evidence="3 10" id="KW-0812">Transmembrane</keyword>
<comment type="pathway">
    <text evidence="10">Cell wall biogenesis; peptidoglycan biosynthesis.</text>
</comment>
<sequence length="513" mass="54452">MLRALSTVGGFTLMSRLLGLVREMFMAALLGTSIVTDAFYAALRLPNMFRRIFGEGAFNSAFVPLFARELAEGNEAAAHRFACNAFSWLGVVLVIATAVLIPGMQWFARLLVPAAAPDLYELVVAYGRIMFSYLLCMALSAHLSGVLNSLKIFAMPAFAPVVLNVLMLLVLAVIVPLAHLKGELVLIGTLVSWSVCAAGFAQLFLLWATCWRKGVKIIPMMPKMTPRIRRLLILMGPGVAAAGVQQINLVVGTAIASSEKSAISSLNFADRLFQMPNGMIGAAFGVVLLPEITRLLRGGDELGANEAIGKGVFFAMLLTVPAAIALATVPAAFVGPIYDRGQFAENEALIPVSMALAAFALGLPAYVLVKVLQAGYFARENTKSPMKIAAVTVTVNAVASLALFPLVGFIGIAIATTLAGWVNVALLVYGLRGSIGLTARRKSQLLRILLASLAMGAFLHFTYPTMAAWFAGPEWQKVSAMLILVAGGGVVYGVSAIALKATSLSELKAGFRR</sequence>
<dbReference type="InterPro" id="IPR051050">
    <property type="entry name" value="Lipid_II_flippase_MurJ/MviN"/>
</dbReference>
<comment type="subcellular location">
    <subcellularLocation>
        <location evidence="1 10">Cell membrane</location>
        <topology evidence="1 10">Multi-pass membrane protein</topology>
    </subcellularLocation>
</comment>
<feature type="transmembrane region" description="Helical" evidence="10">
    <location>
        <begin position="231"/>
        <end position="255"/>
    </location>
</feature>
<dbReference type="PANTHER" id="PTHR47019">
    <property type="entry name" value="LIPID II FLIPPASE MURJ"/>
    <property type="match status" value="1"/>
</dbReference>
<feature type="transmembrane region" description="Helical" evidence="10">
    <location>
        <begin position="275"/>
        <end position="292"/>
    </location>
</feature>
<dbReference type="EMBL" id="JBHTBS010000006">
    <property type="protein sequence ID" value="MFC7338147.1"/>
    <property type="molecule type" value="Genomic_DNA"/>
</dbReference>
<evidence type="ECO:0000256" key="4">
    <source>
        <dbReference type="ARBA" id="ARBA00022960"/>
    </source>
</evidence>
<dbReference type="HAMAP" id="MF_02078">
    <property type="entry name" value="MurJ_MviN"/>
    <property type="match status" value="1"/>
</dbReference>
<reference evidence="13" key="1">
    <citation type="journal article" date="2019" name="Int. J. Syst. Evol. Microbiol.">
        <title>The Global Catalogue of Microorganisms (GCM) 10K type strain sequencing project: providing services to taxonomists for standard genome sequencing and annotation.</title>
        <authorList>
            <consortium name="The Broad Institute Genomics Platform"/>
            <consortium name="The Broad Institute Genome Sequencing Center for Infectious Disease"/>
            <person name="Wu L."/>
            <person name="Ma J."/>
        </authorList>
    </citation>
    <scope>NUCLEOTIDE SEQUENCE [LARGE SCALE GENOMIC DNA]</scope>
    <source>
        <strain evidence="13">CGMCC 4.1467</strain>
    </source>
</reference>
<evidence type="ECO:0000313" key="12">
    <source>
        <dbReference type="EMBL" id="MFC7338147.1"/>
    </source>
</evidence>
<keyword evidence="5 10" id="KW-0573">Peptidoglycan synthesis</keyword>
<feature type="transmembrane region" description="Helical" evidence="10">
    <location>
        <begin position="24"/>
        <end position="43"/>
    </location>
</feature>
<feature type="transmembrane region" description="Helical" evidence="10">
    <location>
        <begin position="409"/>
        <end position="429"/>
    </location>
</feature>
<gene>
    <name evidence="10 12" type="primary">murJ</name>
    <name evidence="12" type="ORF">ACFQY0_13215</name>
</gene>
<keyword evidence="2 10" id="KW-1003">Cell membrane</keyword>
<dbReference type="Pfam" id="PF03023">
    <property type="entry name" value="MurJ"/>
    <property type="match status" value="1"/>
</dbReference>
<name>A0ABW2LB36_9BACT</name>
<keyword evidence="7 10" id="KW-0472">Membrane</keyword>
<comment type="function">
    <text evidence="8 10 11">Involved in peptidoglycan biosynthesis. Transports lipid-linked peptidoglycan precursors from the inner to the outer leaflet of the cytoplasmic membrane.</text>
</comment>
<feature type="transmembrane region" description="Helical" evidence="10">
    <location>
        <begin position="384"/>
        <end position="403"/>
    </location>
</feature>
<evidence type="ECO:0000256" key="1">
    <source>
        <dbReference type="ARBA" id="ARBA00004651"/>
    </source>
</evidence>
<feature type="transmembrane region" description="Helical" evidence="10">
    <location>
        <begin position="350"/>
        <end position="372"/>
    </location>
</feature>
<dbReference type="PIRSF" id="PIRSF002869">
    <property type="entry name" value="MviN"/>
    <property type="match status" value="1"/>
</dbReference>
<dbReference type="PANTHER" id="PTHR47019:SF1">
    <property type="entry name" value="LIPID II FLIPPASE MURJ"/>
    <property type="match status" value="1"/>
</dbReference>
<keyword evidence="13" id="KW-1185">Reference proteome</keyword>
<keyword evidence="6 10" id="KW-1133">Transmembrane helix</keyword>
<dbReference type="CDD" id="cd13123">
    <property type="entry name" value="MATE_MurJ_like"/>
    <property type="match status" value="1"/>
</dbReference>
<comment type="caution">
    <text evidence="12">The sequence shown here is derived from an EMBL/GenBank/DDBJ whole genome shotgun (WGS) entry which is preliminary data.</text>
</comment>
<feature type="transmembrane region" description="Helical" evidence="10">
    <location>
        <begin position="312"/>
        <end position="338"/>
    </location>
</feature>
<feature type="transmembrane region" description="Helical" evidence="10">
    <location>
        <begin position="85"/>
        <end position="107"/>
    </location>
</feature>
<keyword evidence="4 10" id="KW-0133">Cell shape</keyword>
<feature type="transmembrane region" description="Helical" evidence="10">
    <location>
        <begin position="184"/>
        <end position="210"/>
    </location>
</feature>
<proteinExistence type="inferred from homology"/>
<dbReference type="InterPro" id="IPR004268">
    <property type="entry name" value="MurJ"/>
</dbReference>
<dbReference type="PRINTS" id="PR01806">
    <property type="entry name" value="VIRFACTRMVIN"/>
</dbReference>
<evidence type="ECO:0000256" key="3">
    <source>
        <dbReference type="ARBA" id="ARBA00022692"/>
    </source>
</evidence>
<evidence type="ECO:0000256" key="2">
    <source>
        <dbReference type="ARBA" id="ARBA00022475"/>
    </source>
</evidence>
<evidence type="ECO:0000256" key="11">
    <source>
        <dbReference type="PIRNR" id="PIRNR002869"/>
    </source>
</evidence>